<name>I1BN89_RHIO9</name>
<dbReference type="Proteomes" id="UP000009138">
    <property type="component" value="Unassembled WGS sequence"/>
</dbReference>
<reference evidence="1 2" key="1">
    <citation type="journal article" date="2009" name="PLoS Genet.">
        <title>Genomic analysis of the basal lineage fungus Rhizopus oryzae reveals a whole-genome duplication.</title>
        <authorList>
            <person name="Ma L.-J."/>
            <person name="Ibrahim A.S."/>
            <person name="Skory C."/>
            <person name="Grabherr M.G."/>
            <person name="Burger G."/>
            <person name="Butler M."/>
            <person name="Elias M."/>
            <person name="Idnurm A."/>
            <person name="Lang B.F."/>
            <person name="Sone T."/>
            <person name="Abe A."/>
            <person name="Calvo S.E."/>
            <person name="Corrochano L.M."/>
            <person name="Engels R."/>
            <person name="Fu J."/>
            <person name="Hansberg W."/>
            <person name="Kim J.-M."/>
            <person name="Kodira C.D."/>
            <person name="Koehrsen M.J."/>
            <person name="Liu B."/>
            <person name="Miranda-Saavedra D."/>
            <person name="O'Leary S."/>
            <person name="Ortiz-Castellanos L."/>
            <person name="Poulter R."/>
            <person name="Rodriguez-Romero J."/>
            <person name="Ruiz-Herrera J."/>
            <person name="Shen Y.-Q."/>
            <person name="Zeng Q."/>
            <person name="Galagan J."/>
            <person name="Birren B.W."/>
            <person name="Cuomo C.A."/>
            <person name="Wickes B.L."/>
        </authorList>
    </citation>
    <scope>NUCLEOTIDE SEQUENCE [LARGE SCALE GENOMIC DNA]</scope>
    <source>
        <strain evidence="2">RA 99-880 / ATCC MYA-4621 / FGSC 9543 / NRRL 43880</strain>
    </source>
</reference>
<evidence type="ECO:0008006" key="3">
    <source>
        <dbReference type="Google" id="ProtNLM"/>
    </source>
</evidence>
<sequence length="107" mass="12299">MGINGILGASVETVFALCTYSYSLITKNLIETRGYKIIYLSPYSSFLNPFEEFCSMIKFGIYKDYHEESFLEQSKLYNYGTCDKEISIHEAKIHCFIISKGLEAYSE</sequence>
<evidence type="ECO:0000313" key="2">
    <source>
        <dbReference type="Proteomes" id="UP000009138"/>
    </source>
</evidence>
<accession>I1BN89</accession>
<dbReference type="Gene3D" id="3.30.420.10">
    <property type="entry name" value="Ribonuclease H-like superfamily/Ribonuclease H"/>
    <property type="match status" value="1"/>
</dbReference>
<dbReference type="InParanoid" id="I1BN89"/>
<proteinExistence type="predicted"/>
<dbReference type="InterPro" id="IPR036397">
    <property type="entry name" value="RNaseH_sf"/>
</dbReference>
<dbReference type="GeneID" id="93609345"/>
<dbReference type="GO" id="GO:0003676">
    <property type="term" value="F:nucleic acid binding"/>
    <property type="evidence" value="ECO:0007669"/>
    <property type="project" value="InterPro"/>
</dbReference>
<protein>
    <recommendedName>
        <fullName evidence="3">Tc1-like transposase DDE domain-containing protein</fullName>
    </recommendedName>
</protein>
<keyword evidence="2" id="KW-1185">Reference proteome</keyword>
<evidence type="ECO:0000313" key="1">
    <source>
        <dbReference type="EMBL" id="EIE77669.1"/>
    </source>
</evidence>
<dbReference type="RefSeq" id="XP_067513065.1">
    <property type="nucleotide sequence ID" value="XM_067656964.1"/>
</dbReference>
<gene>
    <name evidence="1" type="ORF">RO3G_02373</name>
</gene>
<dbReference type="VEuPathDB" id="FungiDB:RO3G_02373"/>
<organism evidence="1 2">
    <name type="scientific">Rhizopus delemar (strain RA 99-880 / ATCC MYA-4621 / FGSC 9543 / NRRL 43880)</name>
    <name type="common">Mucormycosis agent</name>
    <name type="synonym">Rhizopus arrhizus var. delemar</name>
    <dbReference type="NCBI Taxonomy" id="246409"/>
    <lineage>
        <taxon>Eukaryota</taxon>
        <taxon>Fungi</taxon>
        <taxon>Fungi incertae sedis</taxon>
        <taxon>Mucoromycota</taxon>
        <taxon>Mucoromycotina</taxon>
        <taxon>Mucoromycetes</taxon>
        <taxon>Mucorales</taxon>
        <taxon>Mucorineae</taxon>
        <taxon>Rhizopodaceae</taxon>
        <taxon>Rhizopus</taxon>
    </lineage>
</organism>
<dbReference type="EMBL" id="CH476733">
    <property type="protein sequence ID" value="EIE77669.1"/>
    <property type="molecule type" value="Genomic_DNA"/>
</dbReference>
<dbReference type="AlphaFoldDB" id="I1BN89"/>